<dbReference type="AlphaFoldDB" id="A0A178A2C0"/>
<evidence type="ECO:0000256" key="3">
    <source>
        <dbReference type="ARBA" id="ARBA00022960"/>
    </source>
</evidence>
<protein>
    <recommendedName>
        <fullName evidence="7 8">Glutamate racemase</fullName>
        <ecNumber evidence="2 8">5.1.1.3</ecNumber>
    </recommendedName>
</protein>
<comment type="function">
    <text evidence="8">Provides the (R)-glutamate required for cell wall biosynthesis.</text>
</comment>
<evidence type="ECO:0000256" key="6">
    <source>
        <dbReference type="ARBA" id="ARBA00023316"/>
    </source>
</evidence>
<dbReference type="FunFam" id="3.40.50.1860:FF:000002">
    <property type="entry name" value="Glutamate racemase"/>
    <property type="match status" value="1"/>
</dbReference>
<reference evidence="9 10" key="1">
    <citation type="submission" date="2015-05" db="EMBL/GenBank/DDBJ databases">
        <title>Comparison of genome.</title>
        <authorList>
            <person name="Zheng Z."/>
            <person name="Sun M."/>
        </authorList>
    </citation>
    <scope>NUCLEOTIDE SEQUENCE [LARGE SCALE GENOMIC DNA]</scope>
    <source>
        <strain evidence="9 10">G25-74</strain>
    </source>
</reference>
<dbReference type="Proteomes" id="UP000077881">
    <property type="component" value="Unassembled WGS sequence"/>
</dbReference>
<dbReference type="SUPFAM" id="SSF53681">
    <property type="entry name" value="Aspartate/glutamate racemase"/>
    <property type="match status" value="2"/>
</dbReference>
<feature type="active site" description="Proton donor/acceptor" evidence="8">
    <location>
        <position position="183"/>
    </location>
</feature>
<dbReference type="PANTHER" id="PTHR21198">
    <property type="entry name" value="GLUTAMATE RACEMASE"/>
    <property type="match status" value="1"/>
</dbReference>
<comment type="caution">
    <text evidence="9">The sequence shown here is derived from an EMBL/GenBank/DDBJ whole genome shotgun (WGS) entry which is preliminary data.</text>
</comment>
<feature type="binding site" evidence="8">
    <location>
        <begin position="9"/>
        <end position="10"/>
    </location>
    <ligand>
        <name>substrate</name>
    </ligand>
</feature>
<dbReference type="STRING" id="217031.ABB05_05010"/>
<keyword evidence="10" id="KW-1185">Reference proteome</keyword>
<dbReference type="HAMAP" id="MF_00258">
    <property type="entry name" value="Glu_racemase"/>
    <property type="match status" value="1"/>
</dbReference>
<dbReference type="PROSITE" id="PS00923">
    <property type="entry name" value="ASP_GLU_RACEMASE_1"/>
    <property type="match status" value="1"/>
</dbReference>
<comment type="similarity">
    <text evidence="8">Belongs to the aspartate/glutamate racemases family.</text>
</comment>
<dbReference type="PANTHER" id="PTHR21198:SF2">
    <property type="entry name" value="GLUTAMATE RACEMASE"/>
    <property type="match status" value="1"/>
</dbReference>
<gene>
    <name evidence="8" type="primary">murI</name>
    <name evidence="9" type="ORF">ABB05_05010</name>
</gene>
<dbReference type="InterPro" id="IPR001920">
    <property type="entry name" value="Asp/Glu_race"/>
</dbReference>
<evidence type="ECO:0000313" key="9">
    <source>
        <dbReference type="EMBL" id="OAK74244.1"/>
    </source>
</evidence>
<keyword evidence="4 8" id="KW-0573">Peptidoglycan synthesis</keyword>
<feature type="active site" description="Proton donor/acceptor" evidence="8">
    <location>
        <position position="72"/>
    </location>
</feature>
<dbReference type="EC" id="5.1.1.3" evidence="2 8"/>
<keyword evidence="6 8" id="KW-0961">Cell wall biogenesis/degradation</keyword>
<dbReference type="RefSeq" id="WP_057985017.1">
    <property type="nucleotide sequence ID" value="NZ_JAGGKH010000007.1"/>
</dbReference>
<evidence type="ECO:0000256" key="4">
    <source>
        <dbReference type="ARBA" id="ARBA00022984"/>
    </source>
</evidence>
<proteinExistence type="inferred from homology"/>
<name>A0A178A2C0_9BACI</name>
<dbReference type="GO" id="GO:0008360">
    <property type="term" value="P:regulation of cell shape"/>
    <property type="evidence" value="ECO:0007669"/>
    <property type="project" value="UniProtKB-KW"/>
</dbReference>
<dbReference type="Pfam" id="PF01177">
    <property type="entry name" value="Asp_Glu_race"/>
    <property type="match status" value="1"/>
</dbReference>
<dbReference type="NCBIfam" id="TIGR00067">
    <property type="entry name" value="glut_race"/>
    <property type="match status" value="1"/>
</dbReference>
<dbReference type="GO" id="GO:0071555">
    <property type="term" value="P:cell wall organization"/>
    <property type="evidence" value="ECO:0007669"/>
    <property type="project" value="UniProtKB-KW"/>
</dbReference>
<dbReference type="EMBL" id="LDJR01000027">
    <property type="protein sequence ID" value="OAK74244.1"/>
    <property type="molecule type" value="Genomic_DNA"/>
</dbReference>
<dbReference type="GO" id="GO:0008881">
    <property type="term" value="F:glutamate racemase activity"/>
    <property type="evidence" value="ECO:0007669"/>
    <property type="project" value="UniProtKB-UniRule"/>
</dbReference>
<comment type="catalytic activity">
    <reaction evidence="1 8">
        <text>L-glutamate = D-glutamate</text>
        <dbReference type="Rhea" id="RHEA:12813"/>
        <dbReference type="ChEBI" id="CHEBI:29985"/>
        <dbReference type="ChEBI" id="CHEBI:29986"/>
        <dbReference type="EC" id="5.1.1.3"/>
    </reaction>
</comment>
<dbReference type="PROSITE" id="PS00924">
    <property type="entry name" value="ASP_GLU_RACEMASE_2"/>
    <property type="match status" value="1"/>
</dbReference>
<dbReference type="OrthoDB" id="9801055at2"/>
<dbReference type="InterPro" id="IPR018187">
    <property type="entry name" value="Asp/Glu_racemase_AS_1"/>
</dbReference>
<dbReference type="InterPro" id="IPR033134">
    <property type="entry name" value="Asp/Glu_racemase_AS_2"/>
</dbReference>
<evidence type="ECO:0000256" key="1">
    <source>
        <dbReference type="ARBA" id="ARBA00001602"/>
    </source>
</evidence>
<feature type="binding site" evidence="8">
    <location>
        <begin position="184"/>
        <end position="185"/>
    </location>
    <ligand>
        <name>substrate</name>
    </ligand>
</feature>
<dbReference type="Gene3D" id="3.40.50.1860">
    <property type="match status" value="2"/>
</dbReference>
<accession>A0A178A2C0</accession>
<feature type="binding site" evidence="8">
    <location>
        <begin position="73"/>
        <end position="74"/>
    </location>
    <ligand>
        <name>substrate</name>
    </ligand>
</feature>
<dbReference type="GO" id="GO:0009252">
    <property type="term" value="P:peptidoglycan biosynthetic process"/>
    <property type="evidence" value="ECO:0007669"/>
    <property type="project" value="UniProtKB-UniRule"/>
</dbReference>
<dbReference type="GO" id="GO:0042802">
    <property type="term" value="F:identical protein binding"/>
    <property type="evidence" value="ECO:0007669"/>
    <property type="project" value="UniProtKB-ARBA"/>
</dbReference>
<dbReference type="NCBIfam" id="NF002035">
    <property type="entry name" value="PRK00865.1-3"/>
    <property type="match status" value="1"/>
</dbReference>
<evidence type="ECO:0000256" key="2">
    <source>
        <dbReference type="ARBA" id="ARBA00013090"/>
    </source>
</evidence>
<sequence length="273" mass="30250">MEHAIGVIDSGVGGLTVAKEIMRQMPNEIIYYVGDTARCPYGPRPEEEVRRFTLQMAGFLVERQIKMLVIACNTATAVVLKELRETLDIPVVGVIAPGARAALKVTENRKIGILGTIGTIKSQAYVHELKMINQQIEVEQLACPKFVPLVESFEYQSAVAKKVVAETLIPIKGKGLDTIVLGCTHYPLLGPLIQQEMGPKVKVISSGEETAQEVSTILDFNGWLNPSLAVPKHRFFTTGSQSIFRRIASDWLQIDDLHIEFVNLRNHEYLLGN</sequence>
<evidence type="ECO:0000256" key="7">
    <source>
        <dbReference type="ARBA" id="ARBA00070053"/>
    </source>
</evidence>
<keyword evidence="5 8" id="KW-0413">Isomerase</keyword>
<dbReference type="PATRIC" id="fig|217031.6.peg.1084"/>
<dbReference type="InterPro" id="IPR015942">
    <property type="entry name" value="Asp/Glu/hydantoin_racemase"/>
</dbReference>
<dbReference type="UniPathway" id="UPA00219"/>
<keyword evidence="3 8" id="KW-0133">Cell shape</keyword>
<comment type="pathway">
    <text evidence="8">Cell wall biogenesis; peptidoglycan biosynthesis.</text>
</comment>
<organism evidence="9 10">
    <name type="scientific">Lederbergia galactosidilytica</name>
    <dbReference type="NCBI Taxonomy" id="217031"/>
    <lineage>
        <taxon>Bacteria</taxon>
        <taxon>Bacillati</taxon>
        <taxon>Bacillota</taxon>
        <taxon>Bacilli</taxon>
        <taxon>Bacillales</taxon>
        <taxon>Bacillaceae</taxon>
        <taxon>Lederbergia</taxon>
    </lineage>
</organism>
<evidence type="ECO:0000256" key="5">
    <source>
        <dbReference type="ARBA" id="ARBA00023235"/>
    </source>
</evidence>
<evidence type="ECO:0000256" key="8">
    <source>
        <dbReference type="HAMAP-Rule" id="MF_00258"/>
    </source>
</evidence>
<feature type="binding site" evidence="8">
    <location>
        <begin position="41"/>
        <end position="42"/>
    </location>
    <ligand>
        <name>substrate</name>
    </ligand>
</feature>
<dbReference type="InterPro" id="IPR004391">
    <property type="entry name" value="Glu_race"/>
</dbReference>
<evidence type="ECO:0000313" key="10">
    <source>
        <dbReference type="Proteomes" id="UP000077881"/>
    </source>
</evidence>